<keyword evidence="2" id="KW-1185">Reference proteome</keyword>
<dbReference type="RefSeq" id="XP_056469961.1">
    <property type="nucleotide sequence ID" value="XM_056622545.1"/>
</dbReference>
<dbReference type="EMBL" id="JAPQKI010000010">
    <property type="protein sequence ID" value="KAJ5085283.1"/>
    <property type="molecule type" value="Genomic_DNA"/>
</dbReference>
<comment type="caution">
    <text evidence="1">The sequence shown here is derived from an EMBL/GenBank/DDBJ whole genome shotgun (WGS) entry which is preliminary data.</text>
</comment>
<evidence type="ECO:0000313" key="2">
    <source>
        <dbReference type="Proteomes" id="UP001149074"/>
    </source>
</evidence>
<dbReference type="GeneID" id="81361524"/>
<evidence type="ECO:0000313" key="1">
    <source>
        <dbReference type="EMBL" id="KAJ5085283.1"/>
    </source>
</evidence>
<dbReference type="Proteomes" id="UP001149074">
    <property type="component" value="Unassembled WGS sequence"/>
</dbReference>
<dbReference type="InterPro" id="IPR009003">
    <property type="entry name" value="Peptidase_S1_PA"/>
</dbReference>
<gene>
    <name evidence="1" type="ORF">N7532_010054</name>
</gene>
<accession>A0A9W9ENV5</accession>
<dbReference type="SUPFAM" id="SSF50494">
    <property type="entry name" value="Trypsin-like serine proteases"/>
    <property type="match status" value="1"/>
</dbReference>
<sequence length="631" mass="71055">MFSPVSDATSLTRNRASAHSMAFISSSSSPPTSLFTSESDVDSRGFLQSSFRAGGPVLCSLPANTVALDHAQRAFLHDMEIEIYRLSDQILDKYALTPSTQDVTGRLSVVRSESIPIPTLLIIMPRQPSPRSEKWREAARELHARILSQFIDLSIEIIDERLLRPAQCFPVERTHPVYSKWRRICHEILRVSNLQQWVGISCWRYGYEEQRRDNAVTIIVSVRESADGPFHTAARRIKGVLAIQSVEDVDVLFIKNEDHLCVDEPNIGPELLVEACTQHVRPGLSIGIQNSSAGSSTMGGIVELRFPGQSVWQRFALTCFHCVYPPEGHRLNLDNIQGARESFRQWEYNPISPGDRMARELLRVEQPSTFDLQNTIMRIKKRINSRRSSEFLELHELAEAIEKGSGGFMIPPDEKAYKSTLRDIRSWEDRRAVFENFLHKESHKLGHVFCGSGIHRQVTVAGGDKRILDWALVQIDTERLPTGDALVDVNKPFPYSPHDADPPTFYSRSPVDPMRFKEILFKTGRTTGTTSGVYNELNQCRLFHEWDPNASGGYRIVPTFTHSVGPKDGKNFCEKGDSGALVYEESGNVVGMFFGATERMNVGYFSLISDIFNDIKTITGACEVRFPVYAG</sequence>
<organism evidence="1 2">
    <name type="scientific">Penicillium argentinense</name>
    <dbReference type="NCBI Taxonomy" id="1131581"/>
    <lineage>
        <taxon>Eukaryota</taxon>
        <taxon>Fungi</taxon>
        <taxon>Dikarya</taxon>
        <taxon>Ascomycota</taxon>
        <taxon>Pezizomycotina</taxon>
        <taxon>Eurotiomycetes</taxon>
        <taxon>Eurotiomycetidae</taxon>
        <taxon>Eurotiales</taxon>
        <taxon>Aspergillaceae</taxon>
        <taxon>Penicillium</taxon>
    </lineage>
</organism>
<name>A0A9W9ENV5_9EURO</name>
<reference evidence="1" key="1">
    <citation type="submission" date="2022-11" db="EMBL/GenBank/DDBJ databases">
        <authorList>
            <person name="Petersen C."/>
        </authorList>
    </citation>
    <scope>NUCLEOTIDE SEQUENCE</scope>
    <source>
        <strain evidence="1">IBT 30761</strain>
    </source>
</reference>
<dbReference type="OrthoDB" id="5424209at2759"/>
<dbReference type="AlphaFoldDB" id="A0A9W9ENV5"/>
<protein>
    <submittedName>
        <fullName evidence="1">Uncharacterized protein</fullName>
    </submittedName>
</protein>
<proteinExistence type="predicted"/>
<reference evidence="1" key="2">
    <citation type="journal article" date="2023" name="IMA Fungus">
        <title>Comparative genomic study of the Penicillium genus elucidates a diverse pangenome and 15 lateral gene transfer events.</title>
        <authorList>
            <person name="Petersen C."/>
            <person name="Sorensen T."/>
            <person name="Nielsen M.R."/>
            <person name="Sondergaard T.E."/>
            <person name="Sorensen J.L."/>
            <person name="Fitzpatrick D.A."/>
            <person name="Frisvad J.C."/>
            <person name="Nielsen K.L."/>
        </authorList>
    </citation>
    <scope>NUCLEOTIDE SEQUENCE</scope>
    <source>
        <strain evidence="1">IBT 30761</strain>
    </source>
</reference>